<sequence>MWIRSKPSWDYLSENDVTPEAIFKQRRLIMKGLVAGGAGLGTLGLPSTANAAWFSSDEPTQKVMPLKFKPHGNPPSDSLTPESKATTHNNFYEFGTGKNDPANNSSHFQPLPWQLKVDGLVENEVTIDVEKILAMAAFEERIYRLRCVEAWSMVIPWVGLTLKQLLKDVKPLSGAKYLAFETLYDPEQFPGQENRRLGGGIDYPYREGLRLDEAYNDLTFMAFGMYGKTLPAQNGAPLRLVVPWKYGFKSIKSISRITFTDQMPQTTWNMLGPSEYGFYANVNPGVDHPRWTQKTERRIDDAGILGRTRIDTLMFNGYSEQVASMYKDLDLTRYY</sequence>
<name>A0A420E910_9ALTE</name>
<comment type="subunit">
    <text evidence="5">Heterodimer of a catalytic subunit (MsrP) and a heme-binding subunit (MsrQ).</text>
</comment>
<feature type="binding site" evidence="5">
    <location>
        <position position="234"/>
    </location>
    <ligand>
        <name>Mo-molybdopterin</name>
        <dbReference type="ChEBI" id="CHEBI:71302"/>
    </ligand>
</feature>
<dbReference type="GO" id="GO:0016672">
    <property type="term" value="F:oxidoreductase activity, acting on a sulfur group of donors, quinone or similar compound as acceptor"/>
    <property type="evidence" value="ECO:0007669"/>
    <property type="project" value="UniProtKB-UniRule"/>
</dbReference>
<keyword evidence="1 5" id="KW-0500">Molybdenum</keyword>
<dbReference type="SUPFAM" id="SSF56524">
    <property type="entry name" value="Oxidoreductase molybdopterin-binding domain"/>
    <property type="match status" value="1"/>
</dbReference>
<feature type="binding site" evidence="5">
    <location>
        <position position="182"/>
    </location>
    <ligand>
        <name>Mo-molybdopterin</name>
        <dbReference type="ChEBI" id="CHEBI:71302"/>
    </ligand>
</feature>
<feature type="binding site" evidence="5">
    <location>
        <position position="239"/>
    </location>
    <ligand>
        <name>Mo-molybdopterin</name>
        <dbReference type="ChEBI" id="CHEBI:71302"/>
    </ligand>
</feature>
<accession>A0A420E910</accession>
<comment type="catalytic activity">
    <reaction evidence="5">
        <text>L-methionyl-[protein] + a quinone + H2O = L-methionyl-(S)-S-oxide-[protein] + a quinol</text>
        <dbReference type="Rhea" id="RHEA:51292"/>
        <dbReference type="Rhea" id="RHEA-COMP:12313"/>
        <dbReference type="Rhea" id="RHEA-COMP:12315"/>
        <dbReference type="ChEBI" id="CHEBI:15377"/>
        <dbReference type="ChEBI" id="CHEBI:16044"/>
        <dbReference type="ChEBI" id="CHEBI:24646"/>
        <dbReference type="ChEBI" id="CHEBI:44120"/>
        <dbReference type="ChEBI" id="CHEBI:132124"/>
    </reaction>
</comment>
<keyword evidence="8" id="KW-1185">Reference proteome</keyword>
<comment type="cofactor">
    <cofactor evidence="5">
        <name>Mo-molybdopterin</name>
        <dbReference type="ChEBI" id="CHEBI:71302"/>
    </cofactor>
    <text evidence="5">Binds 1 Mo-molybdopterin (Mo-MPT) cofactor per subunit.</text>
</comment>
<dbReference type="Gene3D" id="3.90.420.10">
    <property type="entry name" value="Oxidoreductase, molybdopterin-binding domain"/>
    <property type="match status" value="1"/>
</dbReference>
<dbReference type="GO" id="GO:0046872">
    <property type="term" value="F:metal ion binding"/>
    <property type="evidence" value="ECO:0007669"/>
    <property type="project" value="UniProtKB-KW"/>
</dbReference>
<evidence type="ECO:0000313" key="7">
    <source>
        <dbReference type="EMBL" id="RKF15774.1"/>
    </source>
</evidence>
<dbReference type="InterPro" id="IPR036374">
    <property type="entry name" value="OxRdtase_Mopterin-bd_sf"/>
</dbReference>
<dbReference type="PANTHER" id="PTHR43032">
    <property type="entry name" value="PROTEIN-METHIONINE-SULFOXIDE REDUCTASE"/>
    <property type="match status" value="1"/>
</dbReference>
<keyword evidence="4 5" id="KW-0560">Oxidoreductase</keyword>
<organism evidence="7 8">
    <name type="scientific">Alginatibacterium sediminis</name>
    <dbReference type="NCBI Taxonomy" id="2164068"/>
    <lineage>
        <taxon>Bacteria</taxon>
        <taxon>Pseudomonadati</taxon>
        <taxon>Pseudomonadota</taxon>
        <taxon>Gammaproteobacteria</taxon>
        <taxon>Alteromonadales</taxon>
        <taxon>Alteromonadaceae</taxon>
        <taxon>Alginatibacterium</taxon>
    </lineage>
</organism>
<evidence type="ECO:0000313" key="8">
    <source>
        <dbReference type="Proteomes" id="UP000286482"/>
    </source>
</evidence>
<reference evidence="7 8" key="1">
    <citation type="submission" date="2018-09" db="EMBL/GenBank/DDBJ databases">
        <authorList>
            <person name="Wang Z."/>
        </authorList>
    </citation>
    <scope>NUCLEOTIDE SEQUENCE [LARGE SCALE GENOMIC DNA]</scope>
    <source>
        <strain evidence="7 8">ALS 81</strain>
    </source>
</reference>
<comment type="similarity">
    <text evidence="5">Belongs to the MsrP family.</text>
</comment>
<gene>
    <name evidence="5 7" type="primary">msrP</name>
    <name evidence="7" type="ORF">DBZ36_15470</name>
</gene>
<keyword evidence="3 5" id="KW-0732">Signal</keyword>
<evidence type="ECO:0000256" key="3">
    <source>
        <dbReference type="ARBA" id="ARBA00022729"/>
    </source>
</evidence>
<dbReference type="EC" id="1.8.5.-" evidence="5"/>
<dbReference type="RefSeq" id="WP_120355860.1">
    <property type="nucleotide sequence ID" value="NZ_RAQO01000008.1"/>
</dbReference>
<dbReference type="NCBIfam" id="NF003767">
    <property type="entry name" value="PRK05363.1"/>
    <property type="match status" value="1"/>
</dbReference>
<dbReference type="OrthoDB" id="9795587at2"/>
<evidence type="ECO:0000256" key="4">
    <source>
        <dbReference type="ARBA" id="ARBA00023002"/>
    </source>
</evidence>
<dbReference type="HAMAP" id="MF_01206">
    <property type="entry name" value="MsrP"/>
    <property type="match status" value="1"/>
</dbReference>
<evidence type="ECO:0000256" key="1">
    <source>
        <dbReference type="ARBA" id="ARBA00022505"/>
    </source>
</evidence>
<dbReference type="GO" id="GO:0043546">
    <property type="term" value="F:molybdopterin cofactor binding"/>
    <property type="evidence" value="ECO:0007669"/>
    <property type="project" value="UniProtKB-UniRule"/>
</dbReference>
<evidence type="ECO:0000256" key="2">
    <source>
        <dbReference type="ARBA" id="ARBA00022723"/>
    </source>
</evidence>
<proteinExistence type="inferred from homology"/>
<keyword evidence="2 5" id="KW-0479">Metal-binding</keyword>
<dbReference type="InterPro" id="IPR022867">
    <property type="entry name" value="MsrP"/>
</dbReference>
<feature type="binding site" evidence="5">
    <location>
        <position position="89"/>
    </location>
    <ligand>
        <name>Mo-molybdopterin</name>
        <dbReference type="ChEBI" id="CHEBI:71302"/>
    </ligand>
</feature>
<feature type="domain" description="Oxidoreductase molybdopterin-binding" evidence="6">
    <location>
        <begin position="109"/>
        <end position="268"/>
    </location>
</feature>
<comment type="caution">
    <text evidence="7">The sequence shown here is derived from an EMBL/GenBank/DDBJ whole genome shotgun (WGS) entry which is preliminary data.</text>
</comment>
<dbReference type="AlphaFoldDB" id="A0A420E910"/>
<comment type="function">
    <text evidence="5">Part of the MsrPQ system that repairs oxidized periplasmic proteins containing methionine sulfoxide residues (Met-O), using respiratory chain electrons. Thus protects these proteins from oxidative-stress damage caused by reactive species of oxygen and chlorine generated by the host defense mechanisms. MsrPQ is essential for the maintenance of envelope integrity under bleach stress, rescuing a wide series of structurally unrelated periplasmic proteins from methionine oxidation. The catalytic subunit MsrP is non-stereospecific, being able to reduce both (R-) and (S-) diastereoisomers of methionine sulfoxide.</text>
</comment>
<protein>
    <recommendedName>
        <fullName evidence="5">Protein-methionine-sulfoxide reductase catalytic subunit MsrP</fullName>
        <ecNumber evidence="5">1.8.5.-</ecNumber>
    </recommendedName>
</protein>
<evidence type="ECO:0000256" key="5">
    <source>
        <dbReference type="HAMAP-Rule" id="MF_01206"/>
    </source>
</evidence>
<dbReference type="EMBL" id="RAQO01000008">
    <property type="protein sequence ID" value="RKF15774.1"/>
    <property type="molecule type" value="Genomic_DNA"/>
</dbReference>
<dbReference type="GO" id="GO:0030091">
    <property type="term" value="P:protein repair"/>
    <property type="evidence" value="ECO:0007669"/>
    <property type="project" value="UniProtKB-UniRule"/>
</dbReference>
<dbReference type="Proteomes" id="UP000286482">
    <property type="component" value="Unassembled WGS sequence"/>
</dbReference>
<comment type="catalytic activity">
    <reaction evidence="5">
        <text>L-methionyl-[protein] + a quinone + H2O = L-methionyl-(R)-S-oxide-[protein] + a quinol</text>
        <dbReference type="Rhea" id="RHEA:51296"/>
        <dbReference type="Rhea" id="RHEA-COMP:12313"/>
        <dbReference type="Rhea" id="RHEA-COMP:12314"/>
        <dbReference type="ChEBI" id="CHEBI:15377"/>
        <dbReference type="ChEBI" id="CHEBI:16044"/>
        <dbReference type="ChEBI" id="CHEBI:24646"/>
        <dbReference type="ChEBI" id="CHEBI:45764"/>
        <dbReference type="ChEBI" id="CHEBI:132124"/>
    </reaction>
</comment>
<feature type="binding site" evidence="5">
    <location>
        <begin position="92"/>
        <end position="93"/>
    </location>
    <ligand>
        <name>Mo-molybdopterin</name>
        <dbReference type="ChEBI" id="CHEBI:71302"/>
    </ligand>
</feature>
<feature type="binding site" evidence="5">
    <location>
        <position position="147"/>
    </location>
    <ligand>
        <name>Mo-molybdopterin</name>
        <dbReference type="ChEBI" id="CHEBI:71302"/>
    </ligand>
    <ligandPart>
        <name>Mo</name>
        <dbReference type="ChEBI" id="CHEBI:28685"/>
    </ligandPart>
</feature>
<dbReference type="PANTHER" id="PTHR43032:SF3">
    <property type="entry name" value="PROTEIN-METHIONINE-SULFOXIDE REDUCTASE CATALYTIC SUBUNIT MSRP"/>
    <property type="match status" value="1"/>
</dbReference>
<dbReference type="InterPro" id="IPR000572">
    <property type="entry name" value="OxRdtase_Mopterin-bd_dom"/>
</dbReference>
<dbReference type="Pfam" id="PF00174">
    <property type="entry name" value="Oxidored_molyb"/>
    <property type="match status" value="1"/>
</dbReference>
<feature type="binding site" evidence="5">
    <location>
        <begin position="250"/>
        <end position="252"/>
    </location>
    <ligand>
        <name>Mo-molybdopterin</name>
        <dbReference type="ChEBI" id="CHEBI:71302"/>
    </ligand>
</feature>
<evidence type="ECO:0000259" key="6">
    <source>
        <dbReference type="Pfam" id="PF00174"/>
    </source>
</evidence>